<name>M7SUF1_EUTLA</name>
<feature type="compositionally biased region" description="Low complexity" evidence="1">
    <location>
        <begin position="687"/>
        <end position="697"/>
    </location>
</feature>
<feature type="compositionally biased region" description="Basic and acidic residues" evidence="1">
    <location>
        <begin position="409"/>
        <end position="418"/>
    </location>
</feature>
<feature type="region of interest" description="Disordered" evidence="1">
    <location>
        <begin position="770"/>
        <end position="911"/>
    </location>
</feature>
<feature type="compositionally biased region" description="Pro residues" evidence="1">
    <location>
        <begin position="525"/>
        <end position="538"/>
    </location>
</feature>
<feature type="compositionally biased region" description="Basic and acidic residues" evidence="1">
    <location>
        <begin position="550"/>
        <end position="563"/>
    </location>
</feature>
<feature type="compositionally biased region" description="Low complexity" evidence="1">
    <location>
        <begin position="333"/>
        <end position="344"/>
    </location>
</feature>
<dbReference type="AlphaFoldDB" id="M7SUF1"/>
<feature type="compositionally biased region" description="Low complexity" evidence="1">
    <location>
        <begin position="271"/>
        <end position="280"/>
    </location>
</feature>
<proteinExistence type="predicted"/>
<dbReference type="HOGENOM" id="CLU_319110_0_0_1"/>
<feature type="compositionally biased region" description="Polar residues" evidence="1">
    <location>
        <begin position="790"/>
        <end position="805"/>
    </location>
</feature>
<evidence type="ECO:0000313" key="2">
    <source>
        <dbReference type="EMBL" id="EMR68143.1"/>
    </source>
</evidence>
<protein>
    <submittedName>
        <fullName evidence="2">Uncharacterized protein</fullName>
    </submittedName>
</protein>
<dbReference type="KEGG" id="ela:UCREL1_4848"/>
<feature type="compositionally biased region" description="Low complexity" evidence="1">
    <location>
        <begin position="231"/>
        <end position="252"/>
    </location>
</feature>
<keyword evidence="3" id="KW-1185">Reference proteome</keyword>
<reference evidence="3" key="1">
    <citation type="journal article" date="2013" name="Genome Announc.">
        <title>Draft genome sequence of the grapevine dieback fungus Eutypa lata UCR-EL1.</title>
        <authorList>
            <person name="Blanco-Ulate B."/>
            <person name="Rolshausen P.E."/>
            <person name="Cantu D."/>
        </authorList>
    </citation>
    <scope>NUCLEOTIDE SEQUENCE [LARGE SCALE GENOMIC DNA]</scope>
    <source>
        <strain evidence="3">UCR-EL1</strain>
    </source>
</reference>
<feature type="compositionally biased region" description="Pro residues" evidence="1">
    <location>
        <begin position="295"/>
        <end position="304"/>
    </location>
</feature>
<feature type="compositionally biased region" description="Basic residues" evidence="1">
    <location>
        <begin position="885"/>
        <end position="911"/>
    </location>
</feature>
<feature type="region of interest" description="Disordered" evidence="1">
    <location>
        <begin position="48"/>
        <end position="344"/>
    </location>
</feature>
<feature type="region of interest" description="Disordered" evidence="1">
    <location>
        <begin position="356"/>
        <end position="469"/>
    </location>
</feature>
<feature type="region of interest" description="Disordered" evidence="1">
    <location>
        <begin position="715"/>
        <end position="758"/>
    </location>
</feature>
<feature type="compositionally biased region" description="Low complexity" evidence="1">
    <location>
        <begin position="367"/>
        <end position="397"/>
    </location>
</feature>
<feature type="region of interest" description="Disordered" evidence="1">
    <location>
        <begin position="581"/>
        <end position="623"/>
    </location>
</feature>
<sequence length="911" mass="99670">MTALTAESLRRLSELGTRSPFYGPGVASVSKSEYARSVAASVDLIEQKDDWDVSSKGSTEVVIFDRPDPRSSRQQKQQKEQQQQQQRPPIRRAMTDVADDDSDDDEDEQRRVTRPRRRASECIAPAPGTLQKALGKKRGHHQHQEPKSDFLKNRLRQARAELLNKHDIQSVAGSSAEGEPSASSGSSPSTTTTSRKRATSLHYQPERPAYLQSASTGGAGMGGMPDWDADVAALRSPSSSSSSRPVSAYAAYRPSEPVDRFGSPDIMELTSSGSLNGGSSVPATPIDPEAMWPEGCPPSVPPSPSFSETFASSKNSIVERGRRLSRLVTGGRSSSSRPASSHSYSFAPFVAAVTTSLRSPSLPPSSPSSSSLHPSISISSSSSKQSASSSSSSAISPLTKPRTAAINNDSDKNSERGRRTQRIPSSPKAPSQPQATKGHDHGHDNSRGRSRSRSPAAGTYVEDPTRRRSFIDRALDKAELRVSQEINKHLVRAGRRQRPSFRVRSVSKSPVEDIASWRIGDGSPTSPPPRPSSPPPTPAITASSNRGRGRARERGSDEAETHRRAASVGVGAIAGRDAYWDETREQTARSRAQGLRKNNKKLHRPSLPQPQPNQCNIAPYRPGVDRVENDAPYLRPMENGSDELFGISAGRADSTAGLFEQPNNQGSTTAQILQYYHPLSHAHNHDQQQQQQQQQTQEPLRRKSTPKLVIDTQFTHSPGALPAAIYDTDSSDDDAPHLTKRSSLPSKMPRKRRNRNDSLFLGSDVSTRFAQDSFFPSTPPPQLRPRSHPHSNTQPQPRPQSLSLTPPSPRQRPQVSPRAIQAYRPAPPAVELEASVPVRDTSSRICDDDSILPDRPLDLGVRPSEEDRGEEKDEDDREVLPSQVSRKRSPSPSLNRHRRTLNRKAGNRNLR</sequence>
<feature type="compositionally biased region" description="Basic and acidic residues" evidence="1">
    <location>
        <begin position="142"/>
        <end position="168"/>
    </location>
</feature>
<evidence type="ECO:0000313" key="3">
    <source>
        <dbReference type="Proteomes" id="UP000012174"/>
    </source>
</evidence>
<feature type="compositionally biased region" description="Acidic residues" evidence="1">
    <location>
        <begin position="97"/>
        <end position="107"/>
    </location>
</feature>
<dbReference type="Proteomes" id="UP000012174">
    <property type="component" value="Unassembled WGS sequence"/>
</dbReference>
<feature type="compositionally biased region" description="Basic residues" evidence="1">
    <location>
        <begin position="489"/>
        <end position="501"/>
    </location>
</feature>
<dbReference type="OMA" id="YWDETRE"/>
<organism evidence="2 3">
    <name type="scientific">Eutypa lata (strain UCR-EL1)</name>
    <name type="common">Grapevine dieback disease fungus</name>
    <name type="synonym">Eutypa armeniacae</name>
    <dbReference type="NCBI Taxonomy" id="1287681"/>
    <lineage>
        <taxon>Eukaryota</taxon>
        <taxon>Fungi</taxon>
        <taxon>Dikarya</taxon>
        <taxon>Ascomycota</taxon>
        <taxon>Pezizomycotina</taxon>
        <taxon>Sordariomycetes</taxon>
        <taxon>Xylariomycetidae</taxon>
        <taxon>Xylariales</taxon>
        <taxon>Diatrypaceae</taxon>
        <taxon>Eutypa</taxon>
    </lineage>
</organism>
<evidence type="ECO:0000256" key="1">
    <source>
        <dbReference type="SAM" id="MobiDB-lite"/>
    </source>
</evidence>
<dbReference type="OrthoDB" id="4763374at2759"/>
<gene>
    <name evidence="2" type="ORF">UCREL1_4848</name>
</gene>
<dbReference type="EMBL" id="KB706304">
    <property type="protein sequence ID" value="EMR68143.1"/>
    <property type="molecule type" value="Genomic_DNA"/>
</dbReference>
<feature type="compositionally biased region" description="Low complexity" evidence="1">
    <location>
        <begin position="172"/>
        <end position="193"/>
    </location>
</feature>
<feature type="compositionally biased region" description="Basic and acidic residues" evidence="1">
    <location>
        <begin position="437"/>
        <end position="447"/>
    </location>
</feature>
<accession>M7SUF1</accession>
<feature type="region of interest" description="Disordered" evidence="1">
    <location>
        <begin position="1"/>
        <end position="32"/>
    </location>
</feature>
<feature type="region of interest" description="Disordered" evidence="1">
    <location>
        <begin position="488"/>
        <end position="569"/>
    </location>
</feature>
<feature type="region of interest" description="Disordered" evidence="1">
    <location>
        <begin position="681"/>
        <end position="703"/>
    </location>
</feature>
<feature type="compositionally biased region" description="Low complexity" evidence="1">
    <location>
        <begin position="424"/>
        <end position="435"/>
    </location>
</feature>